<reference evidence="1 2" key="1">
    <citation type="submission" date="2019-06" db="EMBL/GenBank/DDBJ databases">
        <title>Flavobacterium sp. MaA-Y11 from geoumgang.</title>
        <authorList>
            <person name="Jeong S."/>
        </authorList>
    </citation>
    <scope>NUCLEOTIDE SEQUENCE [LARGE SCALE GENOMIC DNA]</scope>
    <source>
        <strain evidence="1 2">MaA-Y11</strain>
    </source>
</reference>
<sequence>MRVIKLFIASFFLISCNNEISQKNIEVKIIMEVKVRKDDKFQLFYSNSFFESYNEKQSSIVKVIGRDDFQEVELKIMKGFIPKRIRIDLGDNQQQSPIIINKITITNNNISKIYEGSEILEMFEFNEYIVYDNQNHSATLLKNEKNYDPYLISKNLDSVFQEILN</sequence>
<proteinExistence type="predicted"/>
<name>A0A501QIH1_9FLAO</name>
<evidence type="ECO:0008006" key="3">
    <source>
        <dbReference type="Google" id="ProtNLM"/>
    </source>
</evidence>
<comment type="caution">
    <text evidence="1">The sequence shown here is derived from an EMBL/GenBank/DDBJ whole genome shotgun (WGS) entry which is preliminary data.</text>
</comment>
<protein>
    <recommendedName>
        <fullName evidence="3">Lipoprotein</fullName>
    </recommendedName>
</protein>
<keyword evidence="2" id="KW-1185">Reference proteome</keyword>
<organism evidence="1 2">
    <name type="scientific">Flavobacterium microcysteis</name>
    <dbReference type="NCBI Taxonomy" id="2596891"/>
    <lineage>
        <taxon>Bacteria</taxon>
        <taxon>Pseudomonadati</taxon>
        <taxon>Bacteroidota</taxon>
        <taxon>Flavobacteriia</taxon>
        <taxon>Flavobacteriales</taxon>
        <taxon>Flavobacteriaceae</taxon>
        <taxon>Flavobacterium</taxon>
    </lineage>
</organism>
<reference evidence="1 2" key="2">
    <citation type="submission" date="2019-06" db="EMBL/GenBank/DDBJ databases">
        <authorList>
            <person name="Seo Y."/>
        </authorList>
    </citation>
    <scope>NUCLEOTIDE SEQUENCE [LARGE SCALE GENOMIC DNA]</scope>
    <source>
        <strain evidence="1 2">MaA-Y11</strain>
    </source>
</reference>
<accession>A0A501QIH1</accession>
<dbReference type="RefSeq" id="WP_139998894.1">
    <property type="nucleotide sequence ID" value="NZ_VFJE01000050.1"/>
</dbReference>
<evidence type="ECO:0000313" key="2">
    <source>
        <dbReference type="Proteomes" id="UP000319175"/>
    </source>
</evidence>
<dbReference type="Proteomes" id="UP000319175">
    <property type="component" value="Unassembled WGS sequence"/>
</dbReference>
<gene>
    <name evidence="1" type="ORF">FJA49_03475</name>
</gene>
<dbReference type="EMBL" id="VFJE01000050">
    <property type="protein sequence ID" value="TPD71955.1"/>
    <property type="molecule type" value="Genomic_DNA"/>
</dbReference>
<dbReference type="AlphaFoldDB" id="A0A501QIH1"/>
<evidence type="ECO:0000313" key="1">
    <source>
        <dbReference type="EMBL" id="TPD71955.1"/>
    </source>
</evidence>
<dbReference type="PROSITE" id="PS51257">
    <property type="entry name" value="PROKAR_LIPOPROTEIN"/>
    <property type="match status" value="1"/>
</dbReference>
<dbReference type="OrthoDB" id="1350910at2"/>